<keyword evidence="10" id="KW-1185">Reference proteome</keyword>
<evidence type="ECO:0000256" key="1">
    <source>
        <dbReference type="ARBA" id="ARBA00004613"/>
    </source>
</evidence>
<reference evidence="9 10" key="1">
    <citation type="submission" date="2023-01" db="EMBL/GenBank/DDBJ databases">
        <authorList>
            <person name="Kreplak J."/>
        </authorList>
    </citation>
    <scope>NUCLEOTIDE SEQUENCE [LARGE SCALE GENOMIC DNA]</scope>
</reference>
<evidence type="ECO:0000256" key="3">
    <source>
        <dbReference type="ARBA" id="ARBA00022473"/>
    </source>
</evidence>
<protein>
    <recommendedName>
        <fullName evidence="7">Epidermal patterning factor-like protein</fullName>
    </recommendedName>
</protein>
<keyword evidence="8" id="KW-0472">Membrane</keyword>
<keyword evidence="4 7" id="KW-0964">Secreted</keyword>
<proteinExistence type="inferred from homology"/>
<keyword evidence="3 7" id="KW-0217">Developmental protein</keyword>
<keyword evidence="5" id="KW-0732">Signal</keyword>
<evidence type="ECO:0000256" key="6">
    <source>
        <dbReference type="ARBA" id="ARBA00023157"/>
    </source>
</evidence>
<dbReference type="InterPro" id="IPR039455">
    <property type="entry name" value="EPFL"/>
</dbReference>
<evidence type="ECO:0000256" key="7">
    <source>
        <dbReference type="RuleBase" id="RU367102"/>
    </source>
</evidence>
<dbReference type="PROSITE" id="PS51257">
    <property type="entry name" value="PROKAR_LIPOPROTEIN"/>
    <property type="match status" value="1"/>
</dbReference>
<dbReference type="EMBL" id="OX451737">
    <property type="protein sequence ID" value="CAI8601147.1"/>
    <property type="molecule type" value="Genomic_DNA"/>
</dbReference>
<evidence type="ECO:0000256" key="8">
    <source>
        <dbReference type="SAM" id="Phobius"/>
    </source>
</evidence>
<organism evidence="9 10">
    <name type="scientific">Vicia faba</name>
    <name type="common">Broad bean</name>
    <name type="synonym">Faba vulgaris</name>
    <dbReference type="NCBI Taxonomy" id="3906"/>
    <lineage>
        <taxon>Eukaryota</taxon>
        <taxon>Viridiplantae</taxon>
        <taxon>Streptophyta</taxon>
        <taxon>Embryophyta</taxon>
        <taxon>Tracheophyta</taxon>
        <taxon>Spermatophyta</taxon>
        <taxon>Magnoliopsida</taxon>
        <taxon>eudicotyledons</taxon>
        <taxon>Gunneridae</taxon>
        <taxon>Pentapetalae</taxon>
        <taxon>rosids</taxon>
        <taxon>fabids</taxon>
        <taxon>Fabales</taxon>
        <taxon>Fabaceae</taxon>
        <taxon>Papilionoideae</taxon>
        <taxon>50 kb inversion clade</taxon>
        <taxon>NPAAA clade</taxon>
        <taxon>Hologalegina</taxon>
        <taxon>IRL clade</taxon>
        <taxon>Fabeae</taxon>
        <taxon>Vicia</taxon>
    </lineage>
</organism>
<dbReference type="AlphaFoldDB" id="A0AAV0ZT69"/>
<keyword evidence="6" id="KW-1015">Disulfide bond</keyword>
<dbReference type="PANTHER" id="PTHR33109:SF4">
    <property type="entry name" value="EPIDERMAL PATTERNING FACTOR-LIKE PROTEIN 6"/>
    <property type="match status" value="1"/>
</dbReference>
<evidence type="ECO:0000313" key="10">
    <source>
        <dbReference type="Proteomes" id="UP001157006"/>
    </source>
</evidence>
<accession>A0AAV0ZT69</accession>
<dbReference type="Proteomes" id="UP001157006">
    <property type="component" value="Chromosome 2"/>
</dbReference>
<evidence type="ECO:0000256" key="4">
    <source>
        <dbReference type="ARBA" id="ARBA00022525"/>
    </source>
</evidence>
<sequence length="104" mass="11601">MRNTTMFITKIHIFYVSFFMLSIFIACTTASTTPCSGSRCLMFVESDISIQASNPPDCKHRCLKYTPCVAVLVQVPPIDSTDPEPYPEAWKCKCGGVLYPPNNI</sequence>
<keyword evidence="8" id="KW-0812">Transmembrane</keyword>
<name>A0AAV0ZT69_VICFA</name>
<dbReference type="Pfam" id="PF17181">
    <property type="entry name" value="EPF"/>
    <property type="match status" value="1"/>
</dbReference>
<evidence type="ECO:0000256" key="2">
    <source>
        <dbReference type="ARBA" id="ARBA00008127"/>
    </source>
</evidence>
<dbReference type="GO" id="GO:0005576">
    <property type="term" value="C:extracellular region"/>
    <property type="evidence" value="ECO:0007669"/>
    <property type="project" value="UniProtKB-SubCell"/>
</dbReference>
<feature type="transmembrane region" description="Helical" evidence="8">
    <location>
        <begin position="12"/>
        <end position="31"/>
    </location>
</feature>
<comment type="similarity">
    <text evidence="2 7">Belongs to the plant cysteine rich small secretory peptide family. Epidermal patterning factor subfamily.</text>
</comment>
<keyword evidence="8" id="KW-1133">Transmembrane helix</keyword>
<dbReference type="GO" id="GO:0010052">
    <property type="term" value="P:guard cell differentiation"/>
    <property type="evidence" value="ECO:0007669"/>
    <property type="project" value="UniProtKB-UniRule"/>
</dbReference>
<comment type="function">
    <text evidence="7">Controls stomatal patterning.</text>
</comment>
<evidence type="ECO:0000313" key="9">
    <source>
        <dbReference type="EMBL" id="CAI8601147.1"/>
    </source>
</evidence>
<gene>
    <name evidence="9" type="ORF">VFH_II258000</name>
</gene>
<comment type="subcellular location">
    <subcellularLocation>
        <location evidence="1 7">Secreted</location>
    </subcellularLocation>
</comment>
<evidence type="ECO:0000256" key="5">
    <source>
        <dbReference type="ARBA" id="ARBA00022729"/>
    </source>
</evidence>
<dbReference type="PANTHER" id="PTHR33109">
    <property type="entry name" value="EPIDERMAL PATTERNING FACTOR-LIKE PROTEIN 4"/>
    <property type="match status" value="1"/>
</dbReference>